<feature type="transmembrane region" description="Helical" evidence="5">
    <location>
        <begin position="50"/>
        <end position="72"/>
    </location>
</feature>
<keyword evidence="5" id="KW-0808">Transferase</keyword>
<dbReference type="Proteomes" id="UP000219338">
    <property type="component" value="Unassembled WGS sequence"/>
</dbReference>
<sequence>MSLIKVPLLFADAIGMRITGKPPNEPLPLIEHVVPDWREKFLKSLAWPCVLLRVIYWSAGIIEMTVIIANHTPSLAVSQFITSTIVFNSRNHGIAITPLFLFGNFLTIVGTAIRLQCYRALGRLFTFELSIRQDHRLVSEGPYAVVRHPSYTGMILTITGAICSQYSGSWLTECGLLDMWFGKVLVIYWLLVAGAVVTSLILRISVEDRLLQRKFGNEWVEWSRKVPYGLIPWVY</sequence>
<accession>A0A284S274</accession>
<dbReference type="PANTHER" id="PTHR12714:SF9">
    <property type="entry name" value="PROTEIN-S-ISOPRENYLCYSTEINE O-METHYLTRANSFERASE"/>
    <property type="match status" value="1"/>
</dbReference>
<protein>
    <recommendedName>
        <fullName evidence="5">Protein-S-isoprenylcysteine O-methyltransferase</fullName>
        <ecNumber evidence="5">2.1.1.100</ecNumber>
    </recommendedName>
</protein>
<dbReference type="Pfam" id="PF04140">
    <property type="entry name" value="ICMT"/>
    <property type="match status" value="1"/>
</dbReference>
<name>A0A284S274_ARMOS</name>
<dbReference type="EC" id="2.1.1.100" evidence="5"/>
<evidence type="ECO:0000313" key="6">
    <source>
        <dbReference type="EMBL" id="SJL15112.1"/>
    </source>
</evidence>
<comment type="catalytic activity">
    <reaction evidence="5">
        <text>[protein]-C-terminal S-[(2E,6E)-farnesyl]-L-cysteine + S-adenosyl-L-methionine = [protein]-C-terminal S-[(2E,6E)-farnesyl]-L-cysteine methyl ester + S-adenosyl-L-homocysteine</text>
        <dbReference type="Rhea" id="RHEA:21672"/>
        <dbReference type="Rhea" id="RHEA-COMP:12125"/>
        <dbReference type="Rhea" id="RHEA-COMP:12126"/>
        <dbReference type="ChEBI" id="CHEBI:57856"/>
        <dbReference type="ChEBI" id="CHEBI:59789"/>
        <dbReference type="ChEBI" id="CHEBI:90510"/>
        <dbReference type="ChEBI" id="CHEBI:90511"/>
        <dbReference type="EC" id="2.1.1.100"/>
    </reaction>
</comment>
<keyword evidence="7" id="KW-1185">Reference proteome</keyword>
<dbReference type="GO" id="GO:0032259">
    <property type="term" value="P:methylation"/>
    <property type="evidence" value="ECO:0007669"/>
    <property type="project" value="UniProtKB-KW"/>
</dbReference>
<comment type="subcellular location">
    <subcellularLocation>
        <location evidence="5">Endoplasmic reticulum membrane</location>
        <topology evidence="5">Multi-pass membrane protein</topology>
    </subcellularLocation>
    <subcellularLocation>
        <location evidence="1">Membrane</location>
        <topology evidence="1">Multi-pass membrane protein</topology>
    </subcellularLocation>
</comment>
<dbReference type="OMA" id="PTINMAV"/>
<feature type="transmembrane region" description="Helical" evidence="5">
    <location>
        <begin position="92"/>
        <end position="113"/>
    </location>
</feature>
<dbReference type="GO" id="GO:0005789">
    <property type="term" value="C:endoplasmic reticulum membrane"/>
    <property type="evidence" value="ECO:0007669"/>
    <property type="project" value="UniProtKB-SubCell"/>
</dbReference>
<gene>
    <name evidence="6" type="ORF">ARMOST_18595</name>
</gene>
<keyword evidence="4 5" id="KW-0472">Membrane</keyword>
<dbReference type="InterPro" id="IPR007269">
    <property type="entry name" value="ICMT_MeTrfase"/>
</dbReference>
<evidence type="ECO:0000256" key="2">
    <source>
        <dbReference type="ARBA" id="ARBA00022692"/>
    </source>
</evidence>
<dbReference type="OrthoDB" id="422086at2759"/>
<evidence type="ECO:0000256" key="5">
    <source>
        <dbReference type="RuleBase" id="RU362022"/>
    </source>
</evidence>
<dbReference type="STRING" id="47428.A0A284S274"/>
<keyword evidence="2 5" id="KW-0812">Transmembrane</keyword>
<dbReference type="GO" id="GO:0004671">
    <property type="term" value="F:protein C-terminal S-isoprenylcysteine carboxyl O-methyltransferase activity"/>
    <property type="evidence" value="ECO:0007669"/>
    <property type="project" value="UniProtKB-EC"/>
</dbReference>
<evidence type="ECO:0000256" key="1">
    <source>
        <dbReference type="ARBA" id="ARBA00004141"/>
    </source>
</evidence>
<comment type="similarity">
    <text evidence="5">Belongs to the class VI-like SAM-binding methyltransferase superfamily. Isoprenylcysteine carboxyl methyltransferase family.</text>
</comment>
<dbReference type="AlphaFoldDB" id="A0A284S274"/>
<evidence type="ECO:0000256" key="3">
    <source>
        <dbReference type="ARBA" id="ARBA00022989"/>
    </source>
</evidence>
<evidence type="ECO:0000313" key="7">
    <source>
        <dbReference type="Proteomes" id="UP000219338"/>
    </source>
</evidence>
<keyword evidence="5" id="KW-0256">Endoplasmic reticulum</keyword>
<keyword evidence="5" id="KW-0489">Methyltransferase</keyword>
<proteinExistence type="inferred from homology"/>
<organism evidence="6 7">
    <name type="scientific">Armillaria ostoyae</name>
    <name type="common">Armillaria root rot fungus</name>
    <dbReference type="NCBI Taxonomy" id="47428"/>
    <lineage>
        <taxon>Eukaryota</taxon>
        <taxon>Fungi</taxon>
        <taxon>Dikarya</taxon>
        <taxon>Basidiomycota</taxon>
        <taxon>Agaricomycotina</taxon>
        <taxon>Agaricomycetes</taxon>
        <taxon>Agaricomycetidae</taxon>
        <taxon>Agaricales</taxon>
        <taxon>Marasmiineae</taxon>
        <taxon>Physalacriaceae</taxon>
        <taxon>Armillaria</taxon>
    </lineage>
</organism>
<dbReference type="EMBL" id="FUEG01000027">
    <property type="protein sequence ID" value="SJL15112.1"/>
    <property type="molecule type" value="Genomic_DNA"/>
</dbReference>
<reference evidence="7" key="1">
    <citation type="journal article" date="2017" name="Nat. Ecol. Evol.">
        <title>Genome expansion and lineage-specific genetic innovations in the forest pathogenic fungi Armillaria.</title>
        <authorList>
            <person name="Sipos G."/>
            <person name="Prasanna A.N."/>
            <person name="Walter M.C."/>
            <person name="O'Connor E."/>
            <person name="Balint B."/>
            <person name="Krizsan K."/>
            <person name="Kiss B."/>
            <person name="Hess J."/>
            <person name="Varga T."/>
            <person name="Slot J."/>
            <person name="Riley R."/>
            <person name="Boka B."/>
            <person name="Rigling D."/>
            <person name="Barry K."/>
            <person name="Lee J."/>
            <person name="Mihaltcheva S."/>
            <person name="LaButti K."/>
            <person name="Lipzen A."/>
            <person name="Waldron R."/>
            <person name="Moloney N.M."/>
            <person name="Sperisen C."/>
            <person name="Kredics L."/>
            <person name="Vagvoelgyi C."/>
            <person name="Patrignani A."/>
            <person name="Fitzpatrick D."/>
            <person name="Nagy I."/>
            <person name="Doyle S."/>
            <person name="Anderson J.B."/>
            <person name="Grigoriev I.V."/>
            <person name="Gueldener U."/>
            <person name="Muensterkoetter M."/>
            <person name="Nagy L.G."/>
        </authorList>
    </citation>
    <scope>NUCLEOTIDE SEQUENCE [LARGE SCALE GENOMIC DNA]</scope>
    <source>
        <strain evidence="7">C18/9</strain>
    </source>
</reference>
<feature type="transmembrane region" description="Helical" evidence="5">
    <location>
        <begin position="180"/>
        <end position="204"/>
    </location>
</feature>
<comment type="caution">
    <text evidence="5">Lacks conserved residue(s) required for the propagation of feature annotation.</text>
</comment>
<dbReference type="Gene3D" id="1.20.120.1630">
    <property type="match status" value="1"/>
</dbReference>
<keyword evidence="5" id="KW-0949">S-adenosyl-L-methionine</keyword>
<evidence type="ECO:0000256" key="4">
    <source>
        <dbReference type="ARBA" id="ARBA00023136"/>
    </source>
</evidence>
<dbReference type="PANTHER" id="PTHR12714">
    <property type="entry name" value="PROTEIN-S ISOPRENYLCYSTEINE O-METHYLTRANSFERASE"/>
    <property type="match status" value="1"/>
</dbReference>
<keyword evidence="3 5" id="KW-1133">Transmembrane helix</keyword>